<evidence type="ECO:0000256" key="1">
    <source>
        <dbReference type="SAM" id="Phobius"/>
    </source>
</evidence>
<dbReference type="Proteomes" id="UP001315686">
    <property type="component" value="Unassembled WGS sequence"/>
</dbReference>
<keyword evidence="1" id="KW-1133">Transmembrane helix</keyword>
<comment type="caution">
    <text evidence="2">The sequence shown here is derived from an EMBL/GenBank/DDBJ whole genome shotgun (WGS) entry which is preliminary data.</text>
</comment>
<proteinExistence type="predicted"/>
<dbReference type="EMBL" id="JADQAZ010000002">
    <property type="protein sequence ID" value="MBT0957523.1"/>
    <property type="molecule type" value="Genomic_DNA"/>
</dbReference>
<evidence type="ECO:0000313" key="3">
    <source>
        <dbReference type="Proteomes" id="UP001315686"/>
    </source>
</evidence>
<accession>A0AAP2G454</accession>
<name>A0AAP2G454_9RHOB</name>
<protein>
    <submittedName>
        <fullName evidence="2">Flp family type IVb pilin</fullName>
    </submittedName>
</protein>
<gene>
    <name evidence="2" type="ORF">IV417_09000</name>
</gene>
<sequence>MKTQLKALFARFRDCDEGATLVEYGIALGLAIGVGTLAISTLSSDVTAEFTSASTVLKANDG</sequence>
<organism evidence="2 3">
    <name type="scientific">Harenicola maris</name>
    <dbReference type="NCBI Taxonomy" id="2841044"/>
    <lineage>
        <taxon>Bacteria</taxon>
        <taxon>Pseudomonadati</taxon>
        <taxon>Pseudomonadota</taxon>
        <taxon>Alphaproteobacteria</taxon>
        <taxon>Rhodobacterales</taxon>
        <taxon>Paracoccaceae</taxon>
        <taxon>Harenicola</taxon>
    </lineage>
</organism>
<reference evidence="2 3" key="1">
    <citation type="journal article" date="2021" name="Arch. Microbiol.">
        <title>Harenicola maris gen. nov., sp. nov. isolated from the Sea of Japan shallow sediments.</title>
        <authorList>
            <person name="Romanenko L.A."/>
            <person name="Kurilenko V.V."/>
            <person name="Chernysheva N.Y."/>
            <person name="Tekutyeva L.A."/>
            <person name="Velansky P.V."/>
            <person name="Svetashev V.I."/>
            <person name="Isaeva M.P."/>
        </authorList>
    </citation>
    <scope>NUCLEOTIDE SEQUENCE [LARGE SCALE GENOMIC DNA]</scope>
    <source>
        <strain evidence="2 3">KMM 3653</strain>
    </source>
</reference>
<feature type="transmembrane region" description="Helical" evidence="1">
    <location>
        <begin position="21"/>
        <end position="42"/>
    </location>
</feature>
<keyword evidence="1" id="KW-0472">Membrane</keyword>
<dbReference type="RefSeq" id="WP_327793753.1">
    <property type="nucleotide sequence ID" value="NZ_JADQAZ010000002.1"/>
</dbReference>
<keyword evidence="3" id="KW-1185">Reference proteome</keyword>
<evidence type="ECO:0000313" key="2">
    <source>
        <dbReference type="EMBL" id="MBT0957523.1"/>
    </source>
</evidence>
<keyword evidence="1" id="KW-0812">Transmembrane</keyword>
<dbReference type="AlphaFoldDB" id="A0AAP2G454"/>